<keyword evidence="4" id="KW-1185">Reference proteome</keyword>
<feature type="region of interest" description="Disordered" evidence="1">
    <location>
        <begin position="729"/>
        <end position="749"/>
    </location>
</feature>
<dbReference type="SUPFAM" id="SSF50969">
    <property type="entry name" value="YVTN repeat-like/Quinoprotein amine dehydrogenase"/>
    <property type="match status" value="1"/>
</dbReference>
<dbReference type="InterPro" id="IPR011044">
    <property type="entry name" value="Quino_amine_DH_bsu"/>
</dbReference>
<comment type="caution">
    <text evidence="3">The sequence shown here is derived from an EMBL/GenBank/DDBJ whole genome shotgun (WGS) entry which is preliminary data.</text>
</comment>
<dbReference type="SUPFAM" id="SSF51197">
    <property type="entry name" value="Clavaminate synthase-like"/>
    <property type="match status" value="1"/>
</dbReference>
<dbReference type="Gene3D" id="2.60.120.330">
    <property type="entry name" value="B-lactam Antibiotic, Isopenicillin N Synthase, Chain"/>
    <property type="match status" value="1"/>
</dbReference>
<dbReference type="AlphaFoldDB" id="A0A2V0NZW0"/>
<dbReference type="InterPro" id="IPR027443">
    <property type="entry name" value="IPNS-like_sf"/>
</dbReference>
<feature type="transmembrane region" description="Helical" evidence="2">
    <location>
        <begin position="36"/>
        <end position="54"/>
    </location>
</feature>
<protein>
    <submittedName>
        <fullName evidence="3">Green algal specific Aspartyl Asparaginyl beta-hydroxylase</fullName>
    </submittedName>
</protein>
<dbReference type="Proteomes" id="UP000247498">
    <property type="component" value="Unassembled WGS sequence"/>
</dbReference>
<organism evidence="3 4">
    <name type="scientific">Raphidocelis subcapitata</name>
    <dbReference type="NCBI Taxonomy" id="307507"/>
    <lineage>
        <taxon>Eukaryota</taxon>
        <taxon>Viridiplantae</taxon>
        <taxon>Chlorophyta</taxon>
        <taxon>core chlorophytes</taxon>
        <taxon>Chlorophyceae</taxon>
        <taxon>CS clade</taxon>
        <taxon>Sphaeropleales</taxon>
        <taxon>Selenastraceae</taxon>
        <taxon>Raphidocelis</taxon>
    </lineage>
</organism>
<evidence type="ECO:0000313" key="4">
    <source>
        <dbReference type="Proteomes" id="UP000247498"/>
    </source>
</evidence>
<feature type="compositionally biased region" description="Basic residues" evidence="1">
    <location>
        <begin position="670"/>
        <end position="684"/>
    </location>
</feature>
<keyword evidence="2" id="KW-1133">Transmembrane helix</keyword>
<feature type="compositionally biased region" description="Basic and acidic residues" evidence="1">
    <location>
        <begin position="729"/>
        <end position="739"/>
    </location>
</feature>
<feature type="compositionally biased region" description="Low complexity" evidence="1">
    <location>
        <begin position="685"/>
        <end position="699"/>
    </location>
</feature>
<evidence type="ECO:0000256" key="2">
    <source>
        <dbReference type="SAM" id="Phobius"/>
    </source>
</evidence>
<feature type="compositionally biased region" description="Gly residues" evidence="1">
    <location>
        <begin position="17"/>
        <end position="29"/>
    </location>
</feature>
<evidence type="ECO:0000313" key="3">
    <source>
        <dbReference type="EMBL" id="GBF90355.1"/>
    </source>
</evidence>
<dbReference type="InParanoid" id="A0A2V0NZW0"/>
<feature type="region of interest" description="Disordered" evidence="1">
    <location>
        <begin position="1"/>
        <end position="29"/>
    </location>
</feature>
<keyword evidence="2" id="KW-0812">Transmembrane</keyword>
<dbReference type="EMBL" id="BDRX01000016">
    <property type="protein sequence ID" value="GBF90355.1"/>
    <property type="molecule type" value="Genomic_DNA"/>
</dbReference>
<dbReference type="OrthoDB" id="411451at2759"/>
<proteinExistence type="predicted"/>
<name>A0A2V0NZW0_9CHLO</name>
<feature type="region of interest" description="Disordered" evidence="1">
    <location>
        <begin position="771"/>
        <end position="812"/>
    </location>
</feature>
<reference evidence="3 4" key="1">
    <citation type="journal article" date="2018" name="Sci. Rep.">
        <title>Raphidocelis subcapitata (=Pseudokirchneriella subcapitata) provides an insight into genome evolution and environmental adaptations in the Sphaeropleales.</title>
        <authorList>
            <person name="Suzuki S."/>
            <person name="Yamaguchi H."/>
            <person name="Nakajima N."/>
            <person name="Kawachi M."/>
        </authorList>
    </citation>
    <scope>NUCLEOTIDE SEQUENCE [LARGE SCALE GENOMIC DNA]</scope>
    <source>
        <strain evidence="3 4">NIES-35</strain>
    </source>
</reference>
<gene>
    <name evidence="3" type="ORF">Rsub_02461</name>
</gene>
<evidence type="ECO:0000256" key="1">
    <source>
        <dbReference type="SAM" id="MobiDB-lite"/>
    </source>
</evidence>
<keyword evidence="2" id="KW-0472">Membrane</keyword>
<feature type="compositionally biased region" description="Low complexity" evidence="1">
    <location>
        <begin position="656"/>
        <end position="667"/>
    </location>
</feature>
<feature type="region of interest" description="Disordered" evidence="1">
    <location>
        <begin position="656"/>
        <end position="699"/>
    </location>
</feature>
<accession>A0A2V0NZW0</accession>
<feature type="compositionally biased region" description="Low complexity" evidence="1">
    <location>
        <begin position="771"/>
        <end position="798"/>
    </location>
</feature>
<sequence>MGTSPKSWRQGELPGHWGSGACGGASRGKGGQRRTGLTMLWLAGALAVLGLIRLESKYMLAHLTGGGAAAGGGAARAAPAVSPHALLLATHSRLVWYDPDTDESRVLHEGEGVHYGMFPGEGQPPTTVWTAVRPHNWRPTTSKEYLVEIDMRTGEEVRRVEIPARFTHDVVRAGAKVYVADTGNGAILELDFPQMTLARSMPLFTLKDHINTLAPFSPNETLVMLHNLGTSDIVRVDTTKSPPAIIGRLRGVGTKAHGIVRWHGAYVLLDSDAGALSLLRVANGTAKTTRLWAAPEPERFLKGLAVVDDVAYFGVSEFAPRSARDDPRSNCELAAFDLVNKRLLWRREVPTAGLLNIVGAPQLAEDSTYRASYSPRALKRYRTERSEAVVREALEAQEAMGYTPVVGGYWSSGQPYLDASSKSTRAPWSNGLQLPLAHFDVSEAKAFLRALDPEAWTHEYQAAHSAVMGGRDGNMNAFKPGVLGITLLFSAGSGEGAVFEFPLYEKFRAVLDPIVEEIIGKPDMKNIIRAQLALMRANVSDIRIHVDTGGYATYGHRLHIPLMTNDGVRFDLCPYKDAERTEQVCYKVPTHEGFVFELNNKVPHKVSNTGTTDRVHLVVDVAETPRERVKLQPGSTCQYDVNKGLFCGTAPGEVPVVPDAPAAPEGGAPHHGRHRGHGHGHGHGHAAQAQAPAQEREVAVAAGGDAAAAAAAALDAQKVRVLAAAAASHERRQQLRREQTGGGGGAAATRQLLAPDSGAEAAAAQQLQQRAQQQAQQLQQRAQQAAAEELRLQQQQRAVRNGDGASAAAPDF</sequence>